<sequence>LIFPSIFFPPSSFLLYREAPSHKKCVATDFLCVHRQVETACRLQLSLSGKQPSEHLHQPLPEEAVSLQETPFGVFRLLSGDPFSEDKTVLWLGVQGLAFALVCDPDENLMLAEGALRLLAKALLEHLKLLTAGGSWEGGASCYPQDKTHSPRFSQRLFGILKNWWAGQGVKRCALPAYQHLHPLFFVVVSPQELCKMFTLVKSGVESRFQAMGDDPGCDTQITKSQK</sequence>
<dbReference type="Ensembl" id="ENSPTXT00000016338.1">
    <property type="protein sequence ID" value="ENSPTXP00000015855.1"/>
    <property type="gene ID" value="ENSPTXG00000010937.1"/>
</dbReference>
<dbReference type="AlphaFoldDB" id="A0A670YVM9"/>
<keyword evidence="2" id="KW-1185">Reference proteome</keyword>
<dbReference type="GO" id="GO:0030119">
    <property type="term" value="C:AP-type membrane coat adaptor complex"/>
    <property type="evidence" value="ECO:0007669"/>
    <property type="project" value="Ensembl"/>
</dbReference>
<evidence type="ECO:0000313" key="1">
    <source>
        <dbReference type="Ensembl" id="ENSPTXP00000015855.1"/>
    </source>
</evidence>
<accession>A0A670YVM9</accession>
<proteinExistence type="predicted"/>
<dbReference type="GO" id="GO:0005770">
    <property type="term" value="C:late endosome"/>
    <property type="evidence" value="ECO:0007669"/>
    <property type="project" value="Ensembl"/>
</dbReference>
<dbReference type="InterPro" id="IPR029392">
    <property type="entry name" value="AP-5_subunit_s1"/>
</dbReference>
<name>A0A670YVM9_PSETE</name>
<dbReference type="PANTHER" id="PTHR16120">
    <property type="entry name" value="AP-5 COMPLEX SUBUNIT SIGMA-1"/>
    <property type="match status" value="1"/>
</dbReference>
<dbReference type="PANTHER" id="PTHR16120:SF0">
    <property type="entry name" value="AP-5 COMPLEX SUBUNIT SIGMA-1"/>
    <property type="match status" value="1"/>
</dbReference>
<gene>
    <name evidence="1" type="primary">AP5S1</name>
</gene>
<dbReference type="GO" id="GO:0005654">
    <property type="term" value="C:nucleoplasm"/>
    <property type="evidence" value="ECO:0007669"/>
    <property type="project" value="Ensembl"/>
</dbReference>
<reference evidence="1" key="2">
    <citation type="submission" date="2025-09" db="UniProtKB">
        <authorList>
            <consortium name="Ensembl"/>
        </authorList>
    </citation>
    <scope>IDENTIFICATION</scope>
</reference>
<dbReference type="GO" id="GO:0005829">
    <property type="term" value="C:cytosol"/>
    <property type="evidence" value="ECO:0007669"/>
    <property type="project" value="Ensembl"/>
</dbReference>
<dbReference type="GO" id="GO:0016197">
    <property type="term" value="P:endosomal transport"/>
    <property type="evidence" value="ECO:0007669"/>
    <property type="project" value="Ensembl"/>
</dbReference>
<dbReference type="GeneTree" id="ENSGT00390000013178"/>
<evidence type="ECO:0000313" key="2">
    <source>
        <dbReference type="Proteomes" id="UP000472273"/>
    </source>
</evidence>
<organism evidence="1 2">
    <name type="scientific">Pseudonaja textilis</name>
    <name type="common">Eastern brown snake</name>
    <dbReference type="NCBI Taxonomy" id="8673"/>
    <lineage>
        <taxon>Eukaryota</taxon>
        <taxon>Metazoa</taxon>
        <taxon>Chordata</taxon>
        <taxon>Craniata</taxon>
        <taxon>Vertebrata</taxon>
        <taxon>Euteleostomi</taxon>
        <taxon>Lepidosauria</taxon>
        <taxon>Squamata</taxon>
        <taxon>Bifurcata</taxon>
        <taxon>Unidentata</taxon>
        <taxon>Episquamata</taxon>
        <taxon>Toxicofera</taxon>
        <taxon>Serpentes</taxon>
        <taxon>Colubroidea</taxon>
        <taxon>Elapidae</taxon>
        <taxon>Hydrophiinae</taxon>
        <taxon>Pseudonaja</taxon>
    </lineage>
</organism>
<dbReference type="GO" id="GO:0005764">
    <property type="term" value="C:lysosome"/>
    <property type="evidence" value="ECO:0007669"/>
    <property type="project" value="Ensembl"/>
</dbReference>
<protein>
    <submittedName>
        <fullName evidence="1">Adaptor related protein complex 5 subunit sigma 1</fullName>
    </submittedName>
</protein>
<reference evidence="1" key="1">
    <citation type="submission" date="2025-08" db="UniProtKB">
        <authorList>
            <consortium name="Ensembl"/>
        </authorList>
    </citation>
    <scope>IDENTIFICATION</scope>
</reference>
<dbReference type="GO" id="GO:0000724">
    <property type="term" value="P:double-strand break repair via homologous recombination"/>
    <property type="evidence" value="ECO:0007669"/>
    <property type="project" value="Ensembl"/>
</dbReference>
<dbReference type="Pfam" id="PF15001">
    <property type="entry name" value="AP-5_subunit_s1"/>
    <property type="match status" value="1"/>
</dbReference>
<dbReference type="Proteomes" id="UP000472273">
    <property type="component" value="Unplaced"/>
</dbReference>